<protein>
    <submittedName>
        <fullName evidence="1">Uncharacterized conserved protein, GatB/YqeY family</fullName>
    </submittedName>
</protein>
<dbReference type="RefSeq" id="WP_007418505.1">
    <property type="nucleotide sequence ID" value="NZ_ABOX02000067.1"/>
</dbReference>
<dbReference type="OrthoDB" id="9794041at2"/>
<comment type="caution">
    <text evidence="1">The sequence shown here is derived from an EMBL/GenBank/DDBJ whole genome shotgun (WGS) entry which is preliminary data.</text>
</comment>
<gene>
    <name evidence="1" type="ORF">Cflav_PD0521</name>
</gene>
<dbReference type="InterPro" id="IPR042184">
    <property type="entry name" value="YqeY/Aim41_N"/>
</dbReference>
<accession>B9XRS2</accession>
<evidence type="ECO:0000313" key="2">
    <source>
        <dbReference type="Proteomes" id="UP000003688"/>
    </source>
</evidence>
<dbReference type="EMBL" id="ABOX02000067">
    <property type="protein sequence ID" value="EEF57487.1"/>
    <property type="molecule type" value="Genomic_DNA"/>
</dbReference>
<dbReference type="GO" id="GO:0016884">
    <property type="term" value="F:carbon-nitrogen ligase activity, with glutamine as amido-N-donor"/>
    <property type="evidence" value="ECO:0007669"/>
    <property type="project" value="InterPro"/>
</dbReference>
<reference evidence="1 2" key="1">
    <citation type="journal article" date="2011" name="J. Bacteriol.">
        <title>Genome sequence of 'Pedosphaera parvula' Ellin514, an aerobic Verrucomicrobial isolate from pasture soil.</title>
        <authorList>
            <person name="Kant R."/>
            <person name="van Passel M.W."/>
            <person name="Sangwan P."/>
            <person name="Palva A."/>
            <person name="Lucas S."/>
            <person name="Copeland A."/>
            <person name="Lapidus A."/>
            <person name="Glavina Del Rio T."/>
            <person name="Dalin E."/>
            <person name="Tice H."/>
            <person name="Bruce D."/>
            <person name="Goodwin L."/>
            <person name="Pitluck S."/>
            <person name="Chertkov O."/>
            <person name="Larimer F.W."/>
            <person name="Land M.L."/>
            <person name="Hauser L."/>
            <person name="Brettin T.S."/>
            <person name="Detter J.C."/>
            <person name="Han S."/>
            <person name="de Vos W.M."/>
            <person name="Janssen P.H."/>
            <person name="Smidt H."/>
        </authorList>
    </citation>
    <scope>NUCLEOTIDE SEQUENCE [LARGE SCALE GENOMIC DNA]</scope>
    <source>
        <strain evidence="1 2">Ellin514</strain>
    </source>
</reference>
<dbReference type="PANTHER" id="PTHR28055">
    <property type="entry name" value="ALTERED INHERITANCE OF MITOCHONDRIA PROTEIN 41, MITOCHONDRIAL"/>
    <property type="match status" value="1"/>
</dbReference>
<dbReference type="STRING" id="320771.Cflav_PD0521"/>
<dbReference type="SUPFAM" id="SSF89095">
    <property type="entry name" value="GatB/YqeY motif"/>
    <property type="match status" value="1"/>
</dbReference>
<evidence type="ECO:0000313" key="1">
    <source>
        <dbReference type="EMBL" id="EEF57487.1"/>
    </source>
</evidence>
<dbReference type="AlphaFoldDB" id="B9XRS2"/>
<dbReference type="Proteomes" id="UP000003688">
    <property type="component" value="Unassembled WGS sequence"/>
</dbReference>
<dbReference type="PANTHER" id="PTHR28055:SF1">
    <property type="entry name" value="ALTERED INHERITANCE OF MITOCHONDRIA PROTEIN 41, MITOCHONDRIAL"/>
    <property type="match status" value="1"/>
</dbReference>
<name>B9XRS2_PEDPL</name>
<dbReference type="Gene3D" id="1.10.1510.10">
    <property type="entry name" value="Uncharacterised protein YqeY/AIM41 PF09424, N-terminal domain"/>
    <property type="match status" value="1"/>
</dbReference>
<keyword evidence="2" id="KW-1185">Reference proteome</keyword>
<dbReference type="InterPro" id="IPR023168">
    <property type="entry name" value="GatB_Yqey_C_2"/>
</dbReference>
<dbReference type="InterPro" id="IPR019004">
    <property type="entry name" value="YqeY/Aim41"/>
</dbReference>
<proteinExistence type="predicted"/>
<sequence>MSLQERLSQEIKAAMLAKDADKLSALRMLKSAMGYAQIERKTDSLSDADFIALVQKEVKKRKDSFEQFEKGGRPELAEKEKQEIVILEAFLPQALSPEELEQLVKATIQEVGATSKKDMGPVIKAVQVKAAGRADGKTISSLVGKLLP</sequence>
<dbReference type="InterPro" id="IPR003789">
    <property type="entry name" value="Asn/Gln_tRNA_amidoTrase-B-like"/>
</dbReference>
<organism evidence="1 2">
    <name type="scientific">Pedosphaera parvula (strain Ellin514)</name>
    <dbReference type="NCBI Taxonomy" id="320771"/>
    <lineage>
        <taxon>Bacteria</taxon>
        <taxon>Pseudomonadati</taxon>
        <taxon>Verrucomicrobiota</taxon>
        <taxon>Pedosphaerae</taxon>
        <taxon>Pedosphaerales</taxon>
        <taxon>Pedosphaeraceae</taxon>
        <taxon>Pedosphaera</taxon>
    </lineage>
</organism>
<dbReference type="Pfam" id="PF09424">
    <property type="entry name" value="YqeY"/>
    <property type="match status" value="1"/>
</dbReference>
<dbReference type="Gene3D" id="1.10.10.410">
    <property type="match status" value="1"/>
</dbReference>